<name>A0ABS5H754_9BURK</name>
<evidence type="ECO:0000313" key="3">
    <source>
        <dbReference type="Proteomes" id="UP000682982"/>
    </source>
</evidence>
<dbReference type="EMBL" id="JAGSPK010000008">
    <property type="protein sequence ID" value="MBR7794397.1"/>
    <property type="molecule type" value="Genomic_DNA"/>
</dbReference>
<evidence type="ECO:0000313" key="2">
    <source>
        <dbReference type="EMBL" id="MBR7794397.1"/>
    </source>
</evidence>
<dbReference type="InterPro" id="IPR027417">
    <property type="entry name" value="P-loop_NTPase"/>
</dbReference>
<proteinExistence type="predicted"/>
<keyword evidence="2" id="KW-0067">ATP-binding</keyword>
<dbReference type="Proteomes" id="UP000682982">
    <property type="component" value="Unassembled WGS sequence"/>
</dbReference>
<dbReference type="PANTHER" id="PTHR40396:SF1">
    <property type="entry name" value="ATPASE AAA-TYPE CORE DOMAIN-CONTAINING PROTEIN"/>
    <property type="match status" value="1"/>
</dbReference>
<dbReference type="Gene3D" id="3.40.50.300">
    <property type="entry name" value="P-loop containing nucleotide triphosphate hydrolases"/>
    <property type="match status" value="1"/>
</dbReference>
<evidence type="ECO:0000259" key="1">
    <source>
        <dbReference type="Pfam" id="PF13304"/>
    </source>
</evidence>
<keyword evidence="2" id="KW-0547">Nucleotide-binding</keyword>
<sequence length="390" mass="44866">MILEYGFENFFSFKEEVSVSFRLDSNCPESVSKGKKVSSAICIKGANGSGKTQLLKALAFLRHFSCFSFSDKPEDTIGLLPFFERNTPSKFYIEFIQYNVEYRYELEATTEAVVRERLYRKSNIKRVKIFERINNEIVSFTKSYSEINQIKLRKNASIISTLKQYEITVLDDVYIFFNSIDTNVTFSGFDIDSHDINAISRFLSNTSDKKILPFIVDFIQSCDTGVSDIQIQSYKDKDGTKIFYPVFLHQSNGKSYQVSVFNESSGTKTLFRVLVGYYMSLLIGGLLVVDEIDLSLHPHIIPKLISLFLDSETNERSAQIIFVTHDTEIMEQMGRYRTYLVTKEENESFAYRLDEIPGDLLRNDRPIRPMYDSGKIGGVPKNMRLKKKSS</sequence>
<dbReference type="RefSeq" id="WP_212680407.1">
    <property type="nucleotide sequence ID" value="NZ_JAGSPK010000008.1"/>
</dbReference>
<reference evidence="2 3" key="1">
    <citation type="submission" date="2021-04" db="EMBL/GenBank/DDBJ databases">
        <title>novel species isolated from subtropical streams in China.</title>
        <authorList>
            <person name="Lu H."/>
        </authorList>
    </citation>
    <scope>NUCLEOTIDE SEQUENCE [LARGE SCALE GENOMIC DNA]</scope>
    <source>
        <strain evidence="2 3">FT147W</strain>
    </source>
</reference>
<dbReference type="GO" id="GO:0005524">
    <property type="term" value="F:ATP binding"/>
    <property type="evidence" value="ECO:0007669"/>
    <property type="project" value="UniProtKB-KW"/>
</dbReference>
<dbReference type="Pfam" id="PF13304">
    <property type="entry name" value="AAA_21"/>
    <property type="match status" value="1"/>
</dbReference>
<dbReference type="InterPro" id="IPR003959">
    <property type="entry name" value="ATPase_AAA_core"/>
</dbReference>
<keyword evidence="3" id="KW-1185">Reference proteome</keyword>
<dbReference type="PANTHER" id="PTHR40396">
    <property type="entry name" value="ATPASE-LIKE PROTEIN"/>
    <property type="match status" value="1"/>
</dbReference>
<protein>
    <submittedName>
        <fullName evidence="2">ATP-binding protein</fullName>
    </submittedName>
</protein>
<gene>
    <name evidence="2" type="ORF">KDM87_17515</name>
</gene>
<accession>A0ABS5H754</accession>
<organism evidence="2 3">
    <name type="scientific">Undibacterium rivi</name>
    <dbReference type="NCBI Taxonomy" id="2828729"/>
    <lineage>
        <taxon>Bacteria</taxon>
        <taxon>Pseudomonadati</taxon>
        <taxon>Pseudomonadota</taxon>
        <taxon>Betaproteobacteria</taxon>
        <taxon>Burkholderiales</taxon>
        <taxon>Oxalobacteraceae</taxon>
        <taxon>Undibacterium</taxon>
    </lineage>
</organism>
<comment type="caution">
    <text evidence="2">The sequence shown here is derived from an EMBL/GenBank/DDBJ whole genome shotgun (WGS) entry which is preliminary data.</text>
</comment>
<dbReference type="SUPFAM" id="SSF52540">
    <property type="entry name" value="P-loop containing nucleoside triphosphate hydrolases"/>
    <property type="match status" value="1"/>
</dbReference>
<feature type="domain" description="ATPase AAA-type core" evidence="1">
    <location>
        <begin position="42"/>
        <end position="331"/>
    </location>
</feature>